<dbReference type="RefSeq" id="WP_036596207.1">
    <property type="nucleotide sequence ID" value="NZ_CP076607.1"/>
</dbReference>
<dbReference type="PROSITE" id="PS50902">
    <property type="entry name" value="FLAVODOXIN_LIKE"/>
    <property type="match status" value="1"/>
</dbReference>
<dbReference type="InterPro" id="IPR008254">
    <property type="entry name" value="Flavodoxin/NO_synth"/>
</dbReference>
<dbReference type="PROSITE" id="PS51257">
    <property type="entry name" value="PROKAR_LIPOPROTEIN"/>
    <property type="match status" value="1"/>
</dbReference>
<evidence type="ECO:0000256" key="2">
    <source>
        <dbReference type="SAM" id="SignalP"/>
    </source>
</evidence>
<evidence type="ECO:0000313" key="7">
    <source>
        <dbReference type="Proteomes" id="UP000683429"/>
    </source>
</evidence>
<sequence length="244" mass="26673">MKRTLAVILSVFMIFALAACGNNDTPSADNTTKQPPASDTSTPESPDESTSGTEVIPTEGQTNGNILIAYFTMPESDGVDAVASASRVVKGGEVLGNTQFIAQAIQKTVGGDLFAIETVQEYPGDHDNLLDFSEREKAENVRPELSTHVEKMDDYDVIFLGYPNWWGDMPMPLYTFLEEYDLSGKKIIPFATHDGSRFSRTIRTIEDLQPNATVVKDGLTVTRNSIVDAEGDVNEWVQSLGITK</sequence>
<dbReference type="STRING" id="1333845.SAMN04487895_111163"/>
<dbReference type="Proteomes" id="UP000198809">
    <property type="component" value="Unassembled WGS sequence"/>
</dbReference>
<dbReference type="GO" id="GO:0010181">
    <property type="term" value="F:FMN binding"/>
    <property type="evidence" value="ECO:0007669"/>
    <property type="project" value="InterPro"/>
</dbReference>
<feature type="compositionally biased region" description="Polar residues" evidence="1">
    <location>
        <begin position="25"/>
        <end position="37"/>
    </location>
</feature>
<evidence type="ECO:0000313" key="6">
    <source>
        <dbReference type="Proteomes" id="UP000198809"/>
    </source>
</evidence>
<keyword evidence="7" id="KW-1185">Reference proteome</keyword>
<dbReference type="EMBL" id="FODH01000011">
    <property type="protein sequence ID" value="SEO77483.1"/>
    <property type="molecule type" value="Genomic_DNA"/>
</dbReference>
<proteinExistence type="predicted"/>
<organism evidence="5 6">
    <name type="scientific">Paenibacillus sophorae</name>
    <dbReference type="NCBI Taxonomy" id="1333845"/>
    <lineage>
        <taxon>Bacteria</taxon>
        <taxon>Bacillati</taxon>
        <taxon>Bacillota</taxon>
        <taxon>Bacilli</taxon>
        <taxon>Bacillales</taxon>
        <taxon>Paenibacillaceae</taxon>
        <taxon>Paenibacillus</taxon>
    </lineage>
</organism>
<feature type="signal peptide" evidence="2">
    <location>
        <begin position="1"/>
        <end position="18"/>
    </location>
</feature>
<dbReference type="EMBL" id="CP076607">
    <property type="protein sequence ID" value="QWU16723.1"/>
    <property type="molecule type" value="Genomic_DNA"/>
</dbReference>
<evidence type="ECO:0000313" key="5">
    <source>
        <dbReference type="EMBL" id="SEO77483.1"/>
    </source>
</evidence>
<dbReference type="PANTHER" id="PTHR39201">
    <property type="entry name" value="EXPORTED PROTEIN-RELATED"/>
    <property type="match status" value="1"/>
</dbReference>
<accession>A0A1H8SH17</accession>
<dbReference type="Proteomes" id="UP000683429">
    <property type="component" value="Chromosome"/>
</dbReference>
<dbReference type="PANTHER" id="PTHR39201:SF1">
    <property type="entry name" value="FLAVODOXIN-LIKE DOMAIN-CONTAINING PROTEIN"/>
    <property type="match status" value="1"/>
</dbReference>
<feature type="chain" id="PRO_5038509696" evidence="2">
    <location>
        <begin position="19"/>
        <end position="244"/>
    </location>
</feature>
<reference evidence="5 6" key="1">
    <citation type="submission" date="2016-10" db="EMBL/GenBank/DDBJ databases">
        <authorList>
            <person name="de Groot N.N."/>
        </authorList>
    </citation>
    <scope>NUCLEOTIDE SEQUENCE [LARGE SCALE GENOMIC DNA]</scope>
    <source>
        <strain evidence="5 6">CGMCC 1.10238</strain>
    </source>
</reference>
<dbReference type="NCBIfam" id="NF005389">
    <property type="entry name" value="PRK06934.1"/>
    <property type="match status" value="1"/>
</dbReference>
<dbReference type="InterPro" id="IPR029039">
    <property type="entry name" value="Flavoprotein-like_sf"/>
</dbReference>
<protein>
    <submittedName>
        <fullName evidence="5">Flavodoxin</fullName>
    </submittedName>
</protein>
<dbReference type="Pfam" id="PF12682">
    <property type="entry name" value="Flavodoxin_4"/>
    <property type="match status" value="1"/>
</dbReference>
<dbReference type="Gene3D" id="3.40.50.360">
    <property type="match status" value="1"/>
</dbReference>
<reference evidence="4 7" key="2">
    <citation type="submission" date="2021-06" db="EMBL/GenBank/DDBJ databases">
        <title>Whole genome sequence of Paenibacillus sophorae DSM23020 for comparative genomics.</title>
        <authorList>
            <person name="Kim M.-J."/>
            <person name="Lee G."/>
            <person name="Shin J.-H."/>
        </authorList>
    </citation>
    <scope>NUCLEOTIDE SEQUENCE [LARGE SCALE GENOMIC DNA]</scope>
    <source>
        <strain evidence="4 7">DSM 23020</strain>
    </source>
</reference>
<dbReference type="GO" id="GO:0016651">
    <property type="term" value="F:oxidoreductase activity, acting on NAD(P)H"/>
    <property type="evidence" value="ECO:0007669"/>
    <property type="project" value="UniProtKB-ARBA"/>
</dbReference>
<evidence type="ECO:0000256" key="1">
    <source>
        <dbReference type="SAM" id="MobiDB-lite"/>
    </source>
</evidence>
<dbReference type="OrthoDB" id="9806505at2"/>
<feature type="domain" description="Flavodoxin-like" evidence="3">
    <location>
        <begin position="87"/>
        <end position="244"/>
    </location>
</feature>
<dbReference type="AlphaFoldDB" id="A0A1H8SH17"/>
<evidence type="ECO:0000313" key="4">
    <source>
        <dbReference type="EMBL" id="QWU16723.1"/>
    </source>
</evidence>
<feature type="region of interest" description="Disordered" evidence="1">
    <location>
        <begin position="25"/>
        <end position="59"/>
    </location>
</feature>
<gene>
    <name evidence="4" type="ORF">KP014_05765</name>
    <name evidence="5" type="ORF">SAMN04487895_111163</name>
</gene>
<feature type="compositionally biased region" description="Low complexity" evidence="1">
    <location>
        <begin position="38"/>
        <end position="51"/>
    </location>
</feature>
<keyword evidence="2" id="KW-0732">Signal</keyword>
<evidence type="ECO:0000259" key="3">
    <source>
        <dbReference type="PROSITE" id="PS50902"/>
    </source>
</evidence>
<dbReference type="SUPFAM" id="SSF52218">
    <property type="entry name" value="Flavoproteins"/>
    <property type="match status" value="1"/>
</dbReference>
<name>A0A1H8SH17_9BACL</name>